<evidence type="ECO:0000313" key="2">
    <source>
        <dbReference type="EMBL" id="KAL3734054.1"/>
    </source>
</evidence>
<protein>
    <submittedName>
        <fullName evidence="2">Uncharacterized protein</fullName>
    </submittedName>
</protein>
<reference evidence="2 3" key="1">
    <citation type="submission" date="2024-11" db="EMBL/GenBank/DDBJ databases">
        <title>Chromosome-level genome assembly of Eucalyptus globulus Labill. provides insights into its genome evolution.</title>
        <authorList>
            <person name="Li X."/>
        </authorList>
    </citation>
    <scope>NUCLEOTIDE SEQUENCE [LARGE SCALE GENOMIC DNA]</scope>
    <source>
        <strain evidence="2">CL2024</strain>
        <tissue evidence="2">Fresh tender leaves</tissue>
    </source>
</reference>
<gene>
    <name evidence="2" type="ORF">ACJRO7_023410</name>
</gene>
<evidence type="ECO:0000313" key="3">
    <source>
        <dbReference type="Proteomes" id="UP001634007"/>
    </source>
</evidence>
<comment type="caution">
    <text evidence="2">The sequence shown here is derived from an EMBL/GenBank/DDBJ whole genome shotgun (WGS) entry which is preliminary data.</text>
</comment>
<dbReference type="Proteomes" id="UP001634007">
    <property type="component" value="Unassembled WGS sequence"/>
</dbReference>
<dbReference type="AlphaFoldDB" id="A0ABD3K6Q9"/>
<feature type="compositionally biased region" description="Basic and acidic residues" evidence="1">
    <location>
        <begin position="19"/>
        <end position="75"/>
    </location>
</feature>
<feature type="region of interest" description="Disordered" evidence="1">
    <location>
        <begin position="1"/>
        <end position="100"/>
    </location>
</feature>
<evidence type="ECO:0000256" key="1">
    <source>
        <dbReference type="SAM" id="MobiDB-lite"/>
    </source>
</evidence>
<feature type="compositionally biased region" description="Basic and acidic residues" evidence="1">
    <location>
        <begin position="88"/>
        <end position="100"/>
    </location>
</feature>
<proteinExistence type="predicted"/>
<accession>A0ABD3K6Q9</accession>
<keyword evidence="3" id="KW-1185">Reference proteome</keyword>
<organism evidence="2 3">
    <name type="scientific">Eucalyptus globulus</name>
    <name type="common">Tasmanian blue gum</name>
    <dbReference type="NCBI Taxonomy" id="34317"/>
    <lineage>
        <taxon>Eukaryota</taxon>
        <taxon>Viridiplantae</taxon>
        <taxon>Streptophyta</taxon>
        <taxon>Embryophyta</taxon>
        <taxon>Tracheophyta</taxon>
        <taxon>Spermatophyta</taxon>
        <taxon>Magnoliopsida</taxon>
        <taxon>eudicotyledons</taxon>
        <taxon>Gunneridae</taxon>
        <taxon>Pentapetalae</taxon>
        <taxon>rosids</taxon>
        <taxon>malvids</taxon>
        <taxon>Myrtales</taxon>
        <taxon>Myrtaceae</taxon>
        <taxon>Myrtoideae</taxon>
        <taxon>Eucalypteae</taxon>
        <taxon>Eucalyptus</taxon>
    </lineage>
</organism>
<sequence>MIFDEDAPESPSHGKKRQGRDDRDDRHKMSRRSVEETKFRDREGRHYVDKHRQSERSKHREDEISRDSKANEAGRKRIHRDLPEEERDGEKYMESQRQRW</sequence>
<dbReference type="EMBL" id="JBJKBG010000006">
    <property type="protein sequence ID" value="KAL3734054.1"/>
    <property type="molecule type" value="Genomic_DNA"/>
</dbReference>
<name>A0ABD3K6Q9_EUCGL</name>